<proteinExistence type="predicted"/>
<name>A0A1Y1ZB75_9PLEO</name>
<comment type="caution">
    <text evidence="2">The sequence shown here is derived from an EMBL/GenBank/DDBJ whole genome shotgun (WGS) entry which is preliminary data.</text>
</comment>
<evidence type="ECO:0000256" key="1">
    <source>
        <dbReference type="SAM" id="MobiDB-lite"/>
    </source>
</evidence>
<sequence>MADKITSVGSSSGAPSPPPPTARTDASQMTDAASETDLNAIGPYLAQIQEAHNESADAALLPSPPVNTPAGVGSPASSAKKFRGRGLSGIGDRLMQLKWEDRMVTVPEASSVSESGPSAFAPMSMPPPPSGCSQDQVGVREQSNWAQDIEADLEMLALRMEQLADDEAEADGSRSAEEYYLQRLKAILGGEGRRFPVDVEKKE</sequence>
<dbReference type="Proteomes" id="UP000193144">
    <property type="component" value="Unassembled WGS sequence"/>
</dbReference>
<keyword evidence="3" id="KW-1185">Reference proteome</keyword>
<evidence type="ECO:0000313" key="2">
    <source>
        <dbReference type="EMBL" id="ORY07518.1"/>
    </source>
</evidence>
<feature type="region of interest" description="Disordered" evidence="1">
    <location>
        <begin position="1"/>
        <end position="85"/>
    </location>
</feature>
<dbReference type="EMBL" id="MCFA01000108">
    <property type="protein sequence ID" value="ORY07518.1"/>
    <property type="molecule type" value="Genomic_DNA"/>
</dbReference>
<dbReference type="AlphaFoldDB" id="A0A1Y1ZB75"/>
<gene>
    <name evidence="2" type="ORF">BCR34DRAFT_603839</name>
</gene>
<feature type="region of interest" description="Disordered" evidence="1">
    <location>
        <begin position="108"/>
        <end position="140"/>
    </location>
</feature>
<protein>
    <submittedName>
        <fullName evidence="2">Uncharacterized protein</fullName>
    </submittedName>
</protein>
<feature type="compositionally biased region" description="Polar residues" evidence="1">
    <location>
        <begin position="24"/>
        <end position="37"/>
    </location>
</feature>
<dbReference type="OrthoDB" id="407617at2759"/>
<feature type="compositionally biased region" description="Low complexity" evidence="1">
    <location>
        <begin position="1"/>
        <end position="14"/>
    </location>
</feature>
<reference evidence="2 3" key="1">
    <citation type="submission" date="2016-07" db="EMBL/GenBank/DDBJ databases">
        <title>Pervasive Adenine N6-methylation of Active Genes in Fungi.</title>
        <authorList>
            <consortium name="DOE Joint Genome Institute"/>
            <person name="Mondo S.J."/>
            <person name="Dannebaum R.O."/>
            <person name="Kuo R.C."/>
            <person name="Labutti K."/>
            <person name="Haridas S."/>
            <person name="Kuo A."/>
            <person name="Salamov A."/>
            <person name="Ahrendt S.R."/>
            <person name="Lipzen A."/>
            <person name="Sullivan W."/>
            <person name="Andreopoulos W.B."/>
            <person name="Clum A."/>
            <person name="Lindquist E."/>
            <person name="Daum C."/>
            <person name="Ramamoorthy G.K."/>
            <person name="Gryganskyi A."/>
            <person name="Culley D."/>
            <person name="Magnuson J.K."/>
            <person name="James T.Y."/>
            <person name="O'Malley M.A."/>
            <person name="Stajich J.E."/>
            <person name="Spatafora J.W."/>
            <person name="Visel A."/>
            <person name="Grigoriev I.V."/>
        </authorList>
    </citation>
    <scope>NUCLEOTIDE SEQUENCE [LARGE SCALE GENOMIC DNA]</scope>
    <source>
        <strain evidence="2 3">CBS 115471</strain>
    </source>
</reference>
<evidence type="ECO:0000313" key="3">
    <source>
        <dbReference type="Proteomes" id="UP000193144"/>
    </source>
</evidence>
<accession>A0A1Y1ZB75</accession>
<organism evidence="2 3">
    <name type="scientific">Clohesyomyces aquaticus</name>
    <dbReference type="NCBI Taxonomy" id="1231657"/>
    <lineage>
        <taxon>Eukaryota</taxon>
        <taxon>Fungi</taxon>
        <taxon>Dikarya</taxon>
        <taxon>Ascomycota</taxon>
        <taxon>Pezizomycotina</taxon>
        <taxon>Dothideomycetes</taxon>
        <taxon>Pleosporomycetidae</taxon>
        <taxon>Pleosporales</taxon>
        <taxon>Lindgomycetaceae</taxon>
        <taxon>Clohesyomyces</taxon>
    </lineage>
</organism>